<feature type="region of interest" description="Disordered" evidence="1">
    <location>
        <begin position="139"/>
        <end position="205"/>
    </location>
</feature>
<dbReference type="EMBL" id="JAAAUQ010000720">
    <property type="protein sequence ID" value="KAF9148030.1"/>
    <property type="molecule type" value="Genomic_DNA"/>
</dbReference>
<feature type="compositionally biased region" description="Low complexity" evidence="1">
    <location>
        <begin position="146"/>
        <end position="194"/>
    </location>
</feature>
<gene>
    <name evidence="2" type="ORF">BG015_010274</name>
</gene>
<accession>A0A9P5RWD8</accession>
<dbReference type="AlphaFoldDB" id="A0A9P5RWD8"/>
<evidence type="ECO:0000256" key="1">
    <source>
        <dbReference type="SAM" id="MobiDB-lite"/>
    </source>
</evidence>
<sequence length="205" mass="21602">MQGDDQLQAVRAVYKNGLPTPEYVTSEGLQVACYLDATSKKHIVLWEDIQAAFKDVVHPPRITAGPDIALDVVIEGSTAVIADTGLDMVETSRTTASSVKDNVVFPGTEKVVQSAKRQAVGDIVTETYPAFDTKRSKFNSLLSPESPTSQSDTILSSSSFSAPSSSNTAVSVSSTSSSLTSSSPTSSSPISSFSKCQMNPSDPKS</sequence>
<evidence type="ECO:0000313" key="2">
    <source>
        <dbReference type="EMBL" id="KAF9148030.1"/>
    </source>
</evidence>
<protein>
    <submittedName>
        <fullName evidence="2">Uncharacterized protein</fullName>
    </submittedName>
</protein>
<name>A0A9P5RWD8_9FUNG</name>
<evidence type="ECO:0000313" key="3">
    <source>
        <dbReference type="Proteomes" id="UP000748756"/>
    </source>
</evidence>
<dbReference type="Proteomes" id="UP000748756">
    <property type="component" value="Unassembled WGS sequence"/>
</dbReference>
<proteinExistence type="predicted"/>
<organism evidence="2 3">
    <name type="scientific">Linnemannia schmuckeri</name>
    <dbReference type="NCBI Taxonomy" id="64567"/>
    <lineage>
        <taxon>Eukaryota</taxon>
        <taxon>Fungi</taxon>
        <taxon>Fungi incertae sedis</taxon>
        <taxon>Mucoromycota</taxon>
        <taxon>Mortierellomycotina</taxon>
        <taxon>Mortierellomycetes</taxon>
        <taxon>Mortierellales</taxon>
        <taxon>Mortierellaceae</taxon>
        <taxon>Linnemannia</taxon>
    </lineage>
</organism>
<keyword evidence="3" id="KW-1185">Reference proteome</keyword>
<reference evidence="2" key="1">
    <citation type="journal article" date="2020" name="Fungal Divers.">
        <title>Resolving the Mortierellaceae phylogeny through synthesis of multi-gene phylogenetics and phylogenomics.</title>
        <authorList>
            <person name="Vandepol N."/>
            <person name="Liber J."/>
            <person name="Desiro A."/>
            <person name="Na H."/>
            <person name="Kennedy M."/>
            <person name="Barry K."/>
            <person name="Grigoriev I.V."/>
            <person name="Miller A.N."/>
            <person name="O'Donnell K."/>
            <person name="Stajich J.E."/>
            <person name="Bonito G."/>
        </authorList>
    </citation>
    <scope>NUCLEOTIDE SEQUENCE</scope>
    <source>
        <strain evidence="2">NRRL 6426</strain>
    </source>
</reference>
<feature type="compositionally biased region" description="Polar residues" evidence="1">
    <location>
        <begin position="195"/>
        <end position="205"/>
    </location>
</feature>
<comment type="caution">
    <text evidence="2">The sequence shown here is derived from an EMBL/GenBank/DDBJ whole genome shotgun (WGS) entry which is preliminary data.</text>
</comment>